<accession>A0A8D8CVX1</accession>
<proteinExistence type="predicted"/>
<protein>
    <submittedName>
        <fullName evidence="2">(northern house mosquito) hypothetical protein</fullName>
    </submittedName>
</protein>
<feature type="region of interest" description="Disordered" evidence="1">
    <location>
        <begin position="71"/>
        <end position="100"/>
    </location>
</feature>
<evidence type="ECO:0000313" key="2">
    <source>
        <dbReference type="EMBL" id="CAG6499744.1"/>
    </source>
</evidence>
<reference evidence="2" key="1">
    <citation type="submission" date="2021-05" db="EMBL/GenBank/DDBJ databases">
        <authorList>
            <person name="Alioto T."/>
            <person name="Alioto T."/>
            <person name="Gomez Garrido J."/>
        </authorList>
    </citation>
    <scope>NUCLEOTIDE SEQUENCE</scope>
</reference>
<sequence>MVPAILARRSVESCWRMTPGSPRRTNRWPTRVKLRRRTLTRRCTTTLWPLFTTAESCTSWTGARTFPWSTEQPRRTVCSRTPSASANNTSRATRRKFASR</sequence>
<name>A0A8D8CVX1_CULPI</name>
<evidence type="ECO:0000256" key="1">
    <source>
        <dbReference type="SAM" id="MobiDB-lite"/>
    </source>
</evidence>
<dbReference type="EMBL" id="HBUE01353583">
    <property type="protein sequence ID" value="CAG6604612.1"/>
    <property type="molecule type" value="Transcribed_RNA"/>
</dbReference>
<feature type="compositionally biased region" description="Polar residues" evidence="1">
    <location>
        <begin position="78"/>
        <end position="91"/>
    </location>
</feature>
<dbReference type="AlphaFoldDB" id="A0A8D8CVX1"/>
<dbReference type="EMBL" id="HBUE01246458">
    <property type="protein sequence ID" value="CAG6552303.1"/>
    <property type="molecule type" value="Transcribed_RNA"/>
</dbReference>
<dbReference type="EMBL" id="HBUE01138681">
    <property type="protein sequence ID" value="CAG6499744.1"/>
    <property type="molecule type" value="Transcribed_RNA"/>
</dbReference>
<organism evidence="2">
    <name type="scientific">Culex pipiens</name>
    <name type="common">House mosquito</name>
    <dbReference type="NCBI Taxonomy" id="7175"/>
    <lineage>
        <taxon>Eukaryota</taxon>
        <taxon>Metazoa</taxon>
        <taxon>Ecdysozoa</taxon>
        <taxon>Arthropoda</taxon>
        <taxon>Hexapoda</taxon>
        <taxon>Insecta</taxon>
        <taxon>Pterygota</taxon>
        <taxon>Neoptera</taxon>
        <taxon>Endopterygota</taxon>
        <taxon>Diptera</taxon>
        <taxon>Nematocera</taxon>
        <taxon>Culicoidea</taxon>
        <taxon>Culicidae</taxon>
        <taxon>Culicinae</taxon>
        <taxon>Culicini</taxon>
        <taxon>Culex</taxon>
        <taxon>Culex</taxon>
    </lineage>
</organism>